<feature type="domain" description="Histidine kinase" evidence="4">
    <location>
        <begin position="295"/>
        <end position="392"/>
    </location>
</feature>
<evidence type="ECO:0000256" key="1">
    <source>
        <dbReference type="ARBA" id="ARBA00022777"/>
    </source>
</evidence>
<evidence type="ECO:0000256" key="2">
    <source>
        <dbReference type="SAM" id="MobiDB-lite"/>
    </source>
</evidence>
<dbReference type="Pfam" id="PF06580">
    <property type="entry name" value="His_kinase"/>
    <property type="match status" value="1"/>
</dbReference>
<dbReference type="InterPro" id="IPR003594">
    <property type="entry name" value="HATPase_dom"/>
</dbReference>
<evidence type="ECO:0000256" key="3">
    <source>
        <dbReference type="SAM" id="Phobius"/>
    </source>
</evidence>
<dbReference type="Proteomes" id="UP000076447">
    <property type="component" value="Unassembled WGS sequence"/>
</dbReference>
<dbReference type="GO" id="GO:0016020">
    <property type="term" value="C:membrane"/>
    <property type="evidence" value="ECO:0007669"/>
    <property type="project" value="InterPro"/>
</dbReference>
<dbReference type="InterPro" id="IPR036890">
    <property type="entry name" value="HATPase_C_sf"/>
</dbReference>
<name>A0A163QF52_9CELL</name>
<feature type="region of interest" description="Disordered" evidence="2">
    <location>
        <begin position="114"/>
        <end position="138"/>
    </location>
</feature>
<dbReference type="PATRIC" id="fig|43678.3.peg.3414"/>
<dbReference type="InterPro" id="IPR050640">
    <property type="entry name" value="Bact_2-comp_sensor_kinase"/>
</dbReference>
<dbReference type="PROSITE" id="PS50109">
    <property type="entry name" value="HIS_KIN"/>
    <property type="match status" value="1"/>
</dbReference>
<evidence type="ECO:0000313" key="7">
    <source>
        <dbReference type="Proteomes" id="UP000076447"/>
    </source>
</evidence>
<dbReference type="Proteomes" id="UP000093412">
    <property type="component" value="Unassembled WGS sequence"/>
</dbReference>
<dbReference type="PANTHER" id="PTHR34220">
    <property type="entry name" value="SENSOR HISTIDINE KINASE YPDA"/>
    <property type="match status" value="1"/>
</dbReference>
<comment type="caution">
    <text evidence="5">The sequence shown here is derived from an EMBL/GenBank/DDBJ whole genome shotgun (WGS) entry which is preliminary data.</text>
</comment>
<sequence length="402" mass="42720">MSGPAFTGAVVGLVVGVLLTGALVLAWRLARGTRELGSDSERATFRTLHLASRAATHLRDGLEGDDVGRAARHLRALLGCDALAVVTADGVVALDGPAHLLAEAERVGARTVETGRRQVYGGREPSSGTPSPDGPLEAVGAPVLAGGTVAGAVVAFAARVRPPLVRATGEVAQWCAAQLELGELETSRTALAQAELRALRAQISPHFIYNSLGAIASFISTDPERARDLVLDFADFTRYSFRGRGDFTTLADELHSIHSYVELERARFGDRLTVTLQIAPESLSTVIPFLSVQPLVENAVRHGLEPREAGGTIVISARDEGTQTEITVEDDGVGMSPETLRALLASGSRATNVGLRNVDTRVRQLYGDQHALEIETNEGAGTLVRMRVPKSQPQHETEVSRP</sequence>
<dbReference type="RefSeq" id="WP_056647051.1">
    <property type="nucleotide sequence ID" value="NZ_LRIE01000082.1"/>
</dbReference>
<dbReference type="EMBL" id="LRIE01000082">
    <property type="protein sequence ID" value="KZM34103.1"/>
    <property type="molecule type" value="Genomic_DNA"/>
</dbReference>
<evidence type="ECO:0000313" key="6">
    <source>
        <dbReference type="EMBL" id="OCI30860.1"/>
    </source>
</evidence>
<dbReference type="GO" id="GO:0000155">
    <property type="term" value="F:phosphorelay sensor kinase activity"/>
    <property type="evidence" value="ECO:0007669"/>
    <property type="project" value="InterPro"/>
</dbReference>
<dbReference type="EC" id="2.7.13.3" evidence="5"/>
<dbReference type="InterPro" id="IPR005467">
    <property type="entry name" value="His_kinase_dom"/>
</dbReference>
<keyword evidence="3" id="KW-0812">Transmembrane</keyword>
<accession>A0A163QF52</accession>
<dbReference type="Pfam" id="PF02518">
    <property type="entry name" value="HATPase_c"/>
    <property type="match status" value="1"/>
</dbReference>
<evidence type="ECO:0000313" key="5">
    <source>
        <dbReference type="EMBL" id="KZM34103.1"/>
    </source>
</evidence>
<dbReference type="OrthoDB" id="2514702at2"/>
<dbReference type="InterPro" id="IPR010559">
    <property type="entry name" value="Sig_transdc_His_kin_internal"/>
</dbReference>
<dbReference type="STRING" id="43678.OJAG_32550"/>
<dbReference type="AlphaFoldDB" id="A0A163QF52"/>
<keyword evidence="1 5" id="KW-0418">Kinase</keyword>
<keyword evidence="3" id="KW-1133">Transmembrane helix</keyword>
<evidence type="ECO:0000259" key="4">
    <source>
        <dbReference type="PROSITE" id="PS50109"/>
    </source>
</evidence>
<evidence type="ECO:0000313" key="8">
    <source>
        <dbReference type="Proteomes" id="UP000093412"/>
    </source>
</evidence>
<keyword evidence="5" id="KW-0808">Transferase</keyword>
<keyword evidence="3" id="KW-0472">Membrane</keyword>
<dbReference type="Gene3D" id="3.30.565.10">
    <property type="entry name" value="Histidine kinase-like ATPase, C-terminal domain"/>
    <property type="match status" value="1"/>
</dbReference>
<dbReference type="PANTHER" id="PTHR34220:SF7">
    <property type="entry name" value="SENSOR HISTIDINE KINASE YPDA"/>
    <property type="match status" value="1"/>
</dbReference>
<organism evidence="5 7">
    <name type="scientific">Oerskovia enterophila</name>
    <dbReference type="NCBI Taxonomy" id="43678"/>
    <lineage>
        <taxon>Bacteria</taxon>
        <taxon>Bacillati</taxon>
        <taxon>Actinomycetota</taxon>
        <taxon>Actinomycetes</taxon>
        <taxon>Micrococcales</taxon>
        <taxon>Cellulomonadaceae</taxon>
        <taxon>Oerskovia</taxon>
    </lineage>
</organism>
<keyword evidence="8" id="KW-1185">Reference proteome</keyword>
<protein>
    <submittedName>
        <fullName evidence="5">Sensor histidine kinase YpdA</fullName>
        <ecNumber evidence="5">2.7.13.3</ecNumber>
    </submittedName>
</protein>
<dbReference type="EMBL" id="MAQA01000027">
    <property type="protein sequence ID" value="OCI30860.1"/>
    <property type="molecule type" value="Genomic_DNA"/>
</dbReference>
<feature type="transmembrane region" description="Helical" evidence="3">
    <location>
        <begin position="6"/>
        <end position="27"/>
    </location>
</feature>
<dbReference type="SMART" id="SM00387">
    <property type="entry name" value="HATPase_c"/>
    <property type="match status" value="1"/>
</dbReference>
<proteinExistence type="predicted"/>
<reference evidence="5 7" key="1">
    <citation type="submission" date="2016-01" db="EMBL/GenBank/DDBJ databases">
        <title>Genome sequence of Oerskovia enterophila VJag, an agar and cellulose degrading bacterium.</title>
        <authorList>
            <person name="Poehlein A."/>
            <person name="Jag V."/>
            <person name="Bengelsdorf F."/>
            <person name="Duerre P."/>
            <person name="Daniel R."/>
        </authorList>
    </citation>
    <scope>NUCLEOTIDE SEQUENCE [LARGE SCALE GENOMIC DNA]</scope>
    <source>
        <strain evidence="5 7">VJag</strain>
    </source>
</reference>
<reference evidence="6 8" key="2">
    <citation type="submission" date="2016-06" db="EMBL/GenBank/DDBJ databases">
        <title>Genome sequence of Oerskovia enterophila DSM 43852.</title>
        <authorList>
            <person name="Poehlein A."/>
            <person name="Jag V."/>
            <person name="Bengelsdorf F.R."/>
            <person name="Daniel R."/>
            <person name="Duerre P."/>
        </authorList>
    </citation>
    <scope>NUCLEOTIDE SEQUENCE [LARGE SCALE GENOMIC DNA]</scope>
    <source>
        <strain evidence="6 8">DSM 43852</strain>
    </source>
</reference>
<gene>
    <name evidence="5" type="primary">ypdA</name>
    <name evidence="6" type="ORF">OERS_24170</name>
    <name evidence="5" type="ORF">OJAG_32550</name>
</gene>
<dbReference type="SUPFAM" id="SSF55874">
    <property type="entry name" value="ATPase domain of HSP90 chaperone/DNA topoisomerase II/histidine kinase"/>
    <property type="match status" value="1"/>
</dbReference>